<proteinExistence type="inferred from homology"/>
<feature type="region of interest" description="Disordered" evidence="4">
    <location>
        <begin position="68"/>
        <end position="92"/>
    </location>
</feature>
<feature type="region of interest" description="Disordered" evidence="4">
    <location>
        <begin position="529"/>
        <end position="555"/>
    </location>
</feature>
<dbReference type="InterPro" id="IPR005654">
    <property type="entry name" value="ATPase_AFG1-like"/>
</dbReference>
<dbReference type="PANTHER" id="PTHR12169:SF6">
    <property type="entry name" value="AFG1-LIKE ATPASE"/>
    <property type="match status" value="1"/>
</dbReference>
<keyword evidence="2" id="KW-0547">Nucleotide-binding</keyword>
<comment type="caution">
    <text evidence="5">The sequence shown here is derived from an EMBL/GenBank/DDBJ whole genome shotgun (WGS) entry which is preliminary data.</text>
</comment>
<keyword evidence="3" id="KW-0067">ATP-binding</keyword>
<dbReference type="GO" id="GO:0005739">
    <property type="term" value="C:mitochondrion"/>
    <property type="evidence" value="ECO:0007669"/>
    <property type="project" value="TreeGrafter"/>
</dbReference>
<name>A0A9P4MUL2_9PLEO</name>
<dbReference type="GO" id="GO:0006515">
    <property type="term" value="P:protein quality control for misfolded or incompletely synthesized proteins"/>
    <property type="evidence" value="ECO:0007669"/>
    <property type="project" value="TreeGrafter"/>
</dbReference>
<accession>A0A9P4MUL2</accession>
<dbReference type="NCBIfam" id="NF040713">
    <property type="entry name" value="ZapE"/>
    <property type="match status" value="1"/>
</dbReference>
<dbReference type="Gene3D" id="3.40.50.300">
    <property type="entry name" value="P-loop containing nucleotide triphosphate hydrolases"/>
    <property type="match status" value="1"/>
</dbReference>
<sequence length="555" mass="62188">MTTPPAYLANVRSILPMVRQSTALGRANGFSARRTLCMDCLKTAKLNKDSALALSVRRSLHSRITVQTATSGSRGFAQTTRSGSAQSHGPLAEYDARVQSGRLRDDEHQRGIIQNLEDLYQMLSSYTQPPVVQPTIESLQPEKKSFFSSLFSSKPQKGALPLIPESLPKGLYMYGDVGSGKTMLMDLFYDTLPPNIRAKTRIHFHNFMQGVHKDLHKMTIAHGNDIDAIPFVAAGIAEKSTVLCFDEFQCTDVADAMILRRLIESLMTHGVVLVTTSNRHPDDLYKNGIQRESFIPCINLLKDRLKVINLDSKTDYRRIARPASGVYHHPLDAGAKSHAERWFKFLGDFEKDPPHPATHTVWGREIEVPKASGKAAWFTFDQIIGRATGAADYLELMRNYETFIITDVPGMSHKTRDLARRFITLIDAIYESRAKLVMTTAVPLTELFMSHDELEGAVKAGQDKGDIPQASEEQGVSDVMRNLMDDLGLNMSMLKNSNLFTGDEERFAFARALSRLSEMGSQDWVERGMGLESKGGEKEKEGWNRVRSRWREDSL</sequence>
<protein>
    <submittedName>
        <fullName evidence="5">Mitochondrial ATPase</fullName>
    </submittedName>
</protein>
<feature type="compositionally biased region" description="Basic and acidic residues" evidence="4">
    <location>
        <begin position="534"/>
        <end position="555"/>
    </location>
</feature>
<dbReference type="Proteomes" id="UP000799536">
    <property type="component" value="Unassembled WGS sequence"/>
</dbReference>
<dbReference type="OrthoDB" id="548867at2759"/>
<evidence type="ECO:0000256" key="1">
    <source>
        <dbReference type="ARBA" id="ARBA00010322"/>
    </source>
</evidence>
<dbReference type="GO" id="GO:0016887">
    <property type="term" value="F:ATP hydrolysis activity"/>
    <property type="evidence" value="ECO:0007669"/>
    <property type="project" value="InterPro"/>
</dbReference>
<dbReference type="InterPro" id="IPR027417">
    <property type="entry name" value="P-loop_NTPase"/>
</dbReference>
<evidence type="ECO:0000313" key="5">
    <source>
        <dbReference type="EMBL" id="KAF2200213.1"/>
    </source>
</evidence>
<evidence type="ECO:0000256" key="2">
    <source>
        <dbReference type="ARBA" id="ARBA00022741"/>
    </source>
</evidence>
<dbReference type="AlphaFoldDB" id="A0A9P4MUL2"/>
<dbReference type="EMBL" id="ML994033">
    <property type="protein sequence ID" value="KAF2200213.1"/>
    <property type="molecule type" value="Genomic_DNA"/>
</dbReference>
<comment type="similarity">
    <text evidence="1">Belongs to the AFG1 ATPase family.</text>
</comment>
<evidence type="ECO:0000256" key="3">
    <source>
        <dbReference type="ARBA" id="ARBA00022840"/>
    </source>
</evidence>
<keyword evidence="6" id="KW-1185">Reference proteome</keyword>
<dbReference type="GO" id="GO:0005524">
    <property type="term" value="F:ATP binding"/>
    <property type="evidence" value="ECO:0007669"/>
    <property type="project" value="UniProtKB-KW"/>
</dbReference>
<feature type="compositionally biased region" description="Polar residues" evidence="4">
    <location>
        <begin position="68"/>
        <end position="87"/>
    </location>
</feature>
<evidence type="ECO:0000313" key="6">
    <source>
        <dbReference type="Proteomes" id="UP000799536"/>
    </source>
</evidence>
<dbReference type="FunFam" id="3.40.50.300:FF:001493">
    <property type="entry name" value="Mitochondrial ATPase (Afg1), putative"/>
    <property type="match status" value="1"/>
</dbReference>
<dbReference type="SUPFAM" id="SSF52540">
    <property type="entry name" value="P-loop containing nucleoside triphosphate hydrolases"/>
    <property type="match status" value="1"/>
</dbReference>
<evidence type="ECO:0000256" key="4">
    <source>
        <dbReference type="SAM" id="MobiDB-lite"/>
    </source>
</evidence>
<reference evidence="5" key="1">
    <citation type="journal article" date="2020" name="Stud. Mycol.">
        <title>101 Dothideomycetes genomes: a test case for predicting lifestyles and emergence of pathogens.</title>
        <authorList>
            <person name="Haridas S."/>
            <person name="Albert R."/>
            <person name="Binder M."/>
            <person name="Bloem J."/>
            <person name="Labutti K."/>
            <person name="Salamov A."/>
            <person name="Andreopoulos B."/>
            <person name="Baker S."/>
            <person name="Barry K."/>
            <person name="Bills G."/>
            <person name="Bluhm B."/>
            <person name="Cannon C."/>
            <person name="Castanera R."/>
            <person name="Culley D."/>
            <person name="Daum C."/>
            <person name="Ezra D."/>
            <person name="Gonzalez J."/>
            <person name="Henrissat B."/>
            <person name="Kuo A."/>
            <person name="Liang C."/>
            <person name="Lipzen A."/>
            <person name="Lutzoni F."/>
            <person name="Magnuson J."/>
            <person name="Mondo S."/>
            <person name="Nolan M."/>
            <person name="Ohm R."/>
            <person name="Pangilinan J."/>
            <person name="Park H.-J."/>
            <person name="Ramirez L."/>
            <person name="Alfaro M."/>
            <person name="Sun H."/>
            <person name="Tritt A."/>
            <person name="Yoshinaga Y."/>
            <person name="Zwiers L.-H."/>
            <person name="Turgeon B."/>
            <person name="Goodwin S."/>
            <person name="Spatafora J."/>
            <person name="Crous P."/>
            <person name="Grigoriev I."/>
        </authorList>
    </citation>
    <scope>NUCLEOTIDE SEQUENCE</scope>
    <source>
        <strain evidence="5">ATCC 74209</strain>
    </source>
</reference>
<organism evidence="5 6">
    <name type="scientific">Delitschia confertaspora ATCC 74209</name>
    <dbReference type="NCBI Taxonomy" id="1513339"/>
    <lineage>
        <taxon>Eukaryota</taxon>
        <taxon>Fungi</taxon>
        <taxon>Dikarya</taxon>
        <taxon>Ascomycota</taxon>
        <taxon>Pezizomycotina</taxon>
        <taxon>Dothideomycetes</taxon>
        <taxon>Pleosporomycetidae</taxon>
        <taxon>Pleosporales</taxon>
        <taxon>Delitschiaceae</taxon>
        <taxon>Delitschia</taxon>
    </lineage>
</organism>
<dbReference type="Pfam" id="PF03969">
    <property type="entry name" value="AFG1_ATPase"/>
    <property type="match status" value="1"/>
</dbReference>
<dbReference type="PANTHER" id="PTHR12169">
    <property type="entry name" value="ATPASE N2B"/>
    <property type="match status" value="1"/>
</dbReference>
<gene>
    <name evidence="5" type="ORF">GQ43DRAFT_449691</name>
</gene>